<name>A0A5B7H057_PORTR</name>
<accession>A0A5B7H057</accession>
<gene>
    <name evidence="1" type="ORF">E2C01_056644</name>
</gene>
<organism evidence="1 2">
    <name type="scientific">Portunus trituberculatus</name>
    <name type="common">Swimming crab</name>
    <name type="synonym">Neptunus trituberculatus</name>
    <dbReference type="NCBI Taxonomy" id="210409"/>
    <lineage>
        <taxon>Eukaryota</taxon>
        <taxon>Metazoa</taxon>
        <taxon>Ecdysozoa</taxon>
        <taxon>Arthropoda</taxon>
        <taxon>Crustacea</taxon>
        <taxon>Multicrustacea</taxon>
        <taxon>Malacostraca</taxon>
        <taxon>Eumalacostraca</taxon>
        <taxon>Eucarida</taxon>
        <taxon>Decapoda</taxon>
        <taxon>Pleocyemata</taxon>
        <taxon>Brachyura</taxon>
        <taxon>Eubrachyura</taxon>
        <taxon>Portunoidea</taxon>
        <taxon>Portunidae</taxon>
        <taxon>Portuninae</taxon>
        <taxon>Portunus</taxon>
    </lineage>
</organism>
<proteinExistence type="predicted"/>
<evidence type="ECO:0000313" key="1">
    <source>
        <dbReference type="EMBL" id="MPC62558.1"/>
    </source>
</evidence>
<sequence length="155" mass="17524">MKHTSRGRITIGANSDDLHKERREFNRRHSMQNNNVIWSVRQPWQEGTGRRHPVSGTVLSCEHGLVPPLSSGNQANPESQTGFPAWKYSQYFPTLRANTGMCPAPASCRGDRLPLGNETLRSLHKLFPAKASWCQYRKSPAIKRRPYGSKADIQL</sequence>
<evidence type="ECO:0000313" key="2">
    <source>
        <dbReference type="Proteomes" id="UP000324222"/>
    </source>
</evidence>
<reference evidence="1 2" key="1">
    <citation type="submission" date="2019-05" db="EMBL/GenBank/DDBJ databases">
        <title>Another draft genome of Portunus trituberculatus and its Hox gene families provides insights of decapod evolution.</title>
        <authorList>
            <person name="Jeong J.-H."/>
            <person name="Song I."/>
            <person name="Kim S."/>
            <person name="Choi T."/>
            <person name="Kim D."/>
            <person name="Ryu S."/>
            <person name="Kim W."/>
        </authorList>
    </citation>
    <scope>NUCLEOTIDE SEQUENCE [LARGE SCALE GENOMIC DNA]</scope>
    <source>
        <tissue evidence="1">Muscle</tissue>
    </source>
</reference>
<keyword evidence="2" id="KW-1185">Reference proteome</keyword>
<dbReference type="EMBL" id="VSRR010019811">
    <property type="protein sequence ID" value="MPC62558.1"/>
    <property type="molecule type" value="Genomic_DNA"/>
</dbReference>
<comment type="caution">
    <text evidence="1">The sequence shown here is derived from an EMBL/GenBank/DDBJ whole genome shotgun (WGS) entry which is preliminary data.</text>
</comment>
<protein>
    <submittedName>
        <fullName evidence="1">Uncharacterized protein</fullName>
    </submittedName>
</protein>
<dbReference type="Proteomes" id="UP000324222">
    <property type="component" value="Unassembled WGS sequence"/>
</dbReference>
<dbReference type="AlphaFoldDB" id="A0A5B7H057"/>